<evidence type="ECO:0000256" key="3">
    <source>
        <dbReference type="ARBA" id="ARBA00022448"/>
    </source>
</evidence>
<dbReference type="KEGG" id="gur:Gura_1432"/>
<dbReference type="EMBL" id="CP000698">
    <property type="protein sequence ID" value="ABQ25633.1"/>
    <property type="molecule type" value="Genomic_DNA"/>
</dbReference>
<evidence type="ECO:0000256" key="6">
    <source>
        <dbReference type="ARBA" id="ARBA00022989"/>
    </source>
</evidence>
<dbReference type="HOGENOM" id="CLU_045498_2_1_7"/>
<evidence type="ECO:0000256" key="7">
    <source>
        <dbReference type="ARBA" id="ARBA00023136"/>
    </source>
</evidence>
<keyword evidence="5 8" id="KW-0812">Transmembrane</keyword>
<protein>
    <recommendedName>
        <fullName evidence="8">Probable membrane transporter protein</fullName>
    </recommendedName>
</protein>
<dbReference type="InterPro" id="IPR002781">
    <property type="entry name" value="TM_pro_TauE-like"/>
</dbReference>
<evidence type="ECO:0000256" key="8">
    <source>
        <dbReference type="RuleBase" id="RU363041"/>
    </source>
</evidence>
<comment type="similarity">
    <text evidence="2 8">Belongs to the 4-toluene sulfonate uptake permease (TSUP) (TC 2.A.102) family.</text>
</comment>
<feature type="transmembrane region" description="Helical" evidence="8">
    <location>
        <begin position="110"/>
        <end position="129"/>
    </location>
</feature>
<dbReference type="InterPro" id="IPR052017">
    <property type="entry name" value="TSUP"/>
</dbReference>
<keyword evidence="6 8" id="KW-1133">Transmembrane helix</keyword>
<evidence type="ECO:0000256" key="1">
    <source>
        <dbReference type="ARBA" id="ARBA00004651"/>
    </source>
</evidence>
<evidence type="ECO:0000256" key="4">
    <source>
        <dbReference type="ARBA" id="ARBA00022475"/>
    </source>
</evidence>
<dbReference type="Proteomes" id="UP000006695">
    <property type="component" value="Chromosome"/>
</dbReference>
<keyword evidence="3" id="KW-0813">Transport</keyword>
<dbReference type="GO" id="GO:0005886">
    <property type="term" value="C:plasma membrane"/>
    <property type="evidence" value="ECO:0007669"/>
    <property type="project" value="UniProtKB-SubCell"/>
</dbReference>
<evidence type="ECO:0000313" key="10">
    <source>
        <dbReference type="Proteomes" id="UP000006695"/>
    </source>
</evidence>
<dbReference type="PANTHER" id="PTHR30269:SF0">
    <property type="entry name" value="MEMBRANE TRANSPORTER PROTEIN YFCA-RELATED"/>
    <property type="match status" value="1"/>
</dbReference>
<feature type="transmembrane region" description="Helical" evidence="8">
    <location>
        <begin position="141"/>
        <end position="174"/>
    </location>
</feature>
<name>A5G9W2_GEOUR</name>
<gene>
    <name evidence="9" type="ordered locus">Gura_1432</name>
</gene>
<dbReference type="Pfam" id="PF01925">
    <property type="entry name" value="TauE"/>
    <property type="match status" value="1"/>
</dbReference>
<organism evidence="9 10">
    <name type="scientific">Geotalea uraniireducens (strain Rf4)</name>
    <name type="common">Geobacter uraniireducens</name>
    <dbReference type="NCBI Taxonomy" id="351605"/>
    <lineage>
        <taxon>Bacteria</taxon>
        <taxon>Pseudomonadati</taxon>
        <taxon>Thermodesulfobacteriota</taxon>
        <taxon>Desulfuromonadia</taxon>
        <taxon>Geobacterales</taxon>
        <taxon>Geobacteraceae</taxon>
        <taxon>Geotalea</taxon>
    </lineage>
</organism>
<dbReference type="AlphaFoldDB" id="A5G9W2"/>
<evidence type="ECO:0000256" key="2">
    <source>
        <dbReference type="ARBA" id="ARBA00009142"/>
    </source>
</evidence>
<proteinExistence type="inferred from homology"/>
<dbReference type="OrthoDB" id="554695at2"/>
<accession>A5G9W2</accession>
<keyword evidence="7 8" id="KW-0472">Membrane</keyword>
<feature type="transmembrane region" description="Helical" evidence="8">
    <location>
        <begin position="6"/>
        <end position="26"/>
    </location>
</feature>
<feature type="transmembrane region" description="Helical" evidence="8">
    <location>
        <begin position="186"/>
        <end position="207"/>
    </location>
</feature>
<dbReference type="RefSeq" id="WP_011938349.1">
    <property type="nucleotide sequence ID" value="NC_009483.1"/>
</dbReference>
<keyword evidence="4 8" id="KW-1003">Cell membrane</keyword>
<evidence type="ECO:0000313" key="9">
    <source>
        <dbReference type="EMBL" id="ABQ25633.1"/>
    </source>
</evidence>
<sequence>MKSPEFIVSAWLFPVLFLTGMFAGLVDSIAGGGGLITIPVLLGLGMPPQYALGTNKLQSTFGSASAMAHFAHAGVISLKESLAGVVWTACGAGLGAYTVQLLDPGFLRRVIPYLLLAIALYTLLSPRLGHEDVHPRLERKVFYLFFGLLLGFYDGFLGPGTGSFWVIALMLGLGHNMKKATGYTKLMNFISNIVSLVVFVAGGHVYYGAGLAMGVGQAVGARVGSRLVLARGARFVRPIFIAAVFAVTAKLLYENYR</sequence>
<reference evidence="9 10" key="1">
    <citation type="submission" date="2007-05" db="EMBL/GenBank/DDBJ databases">
        <title>Complete sequence of Geobacter uraniireducens Rf4.</title>
        <authorList>
            <consortium name="US DOE Joint Genome Institute"/>
            <person name="Copeland A."/>
            <person name="Lucas S."/>
            <person name="Lapidus A."/>
            <person name="Barry K."/>
            <person name="Detter J.C."/>
            <person name="Glavina del Rio T."/>
            <person name="Hammon N."/>
            <person name="Israni S."/>
            <person name="Dalin E."/>
            <person name="Tice H."/>
            <person name="Pitluck S."/>
            <person name="Chertkov O."/>
            <person name="Brettin T."/>
            <person name="Bruce D."/>
            <person name="Han C."/>
            <person name="Schmutz J."/>
            <person name="Larimer F."/>
            <person name="Land M."/>
            <person name="Hauser L."/>
            <person name="Kyrpides N."/>
            <person name="Mikhailova N."/>
            <person name="Shelobolina E."/>
            <person name="Aklujkar M."/>
            <person name="Lovley D."/>
            <person name="Richardson P."/>
        </authorList>
    </citation>
    <scope>NUCLEOTIDE SEQUENCE [LARGE SCALE GENOMIC DNA]</scope>
    <source>
        <strain evidence="9 10">Rf4</strain>
    </source>
</reference>
<dbReference type="STRING" id="351605.Gura_1432"/>
<keyword evidence="10" id="KW-1185">Reference proteome</keyword>
<dbReference type="PANTHER" id="PTHR30269">
    <property type="entry name" value="TRANSMEMBRANE PROTEIN YFCA"/>
    <property type="match status" value="1"/>
</dbReference>
<evidence type="ECO:0000256" key="5">
    <source>
        <dbReference type="ARBA" id="ARBA00022692"/>
    </source>
</evidence>
<comment type="subcellular location">
    <subcellularLocation>
        <location evidence="1 8">Cell membrane</location>
        <topology evidence="1 8">Multi-pass membrane protein</topology>
    </subcellularLocation>
</comment>
<feature type="transmembrane region" description="Helical" evidence="8">
    <location>
        <begin position="235"/>
        <end position="253"/>
    </location>
</feature>